<gene>
    <name evidence="1" type="primary">marinerT_44</name>
    <name evidence="1" type="ORF">NPIL_225681</name>
</gene>
<evidence type="ECO:0000313" key="2">
    <source>
        <dbReference type="Proteomes" id="UP000887013"/>
    </source>
</evidence>
<dbReference type="OrthoDB" id="6615336at2759"/>
<dbReference type="EMBL" id="BMAW01083363">
    <property type="protein sequence ID" value="GFU33481.1"/>
    <property type="molecule type" value="Genomic_DNA"/>
</dbReference>
<dbReference type="Gene3D" id="3.30.420.10">
    <property type="entry name" value="Ribonuclease H-like superfamily/Ribonuclease H"/>
    <property type="match status" value="1"/>
</dbReference>
<protein>
    <submittedName>
        <fullName evidence="1">Mariner Mos1 transposase</fullName>
    </submittedName>
</protein>
<dbReference type="AlphaFoldDB" id="A0A8X6UHH4"/>
<name>A0A8X6UHH4_NEPPI</name>
<dbReference type="InterPro" id="IPR036397">
    <property type="entry name" value="RNaseH_sf"/>
</dbReference>
<evidence type="ECO:0000313" key="1">
    <source>
        <dbReference type="EMBL" id="GFU33481.1"/>
    </source>
</evidence>
<accession>A0A8X6UHH4</accession>
<organism evidence="1 2">
    <name type="scientific">Nephila pilipes</name>
    <name type="common">Giant wood spider</name>
    <name type="synonym">Nephila maculata</name>
    <dbReference type="NCBI Taxonomy" id="299642"/>
    <lineage>
        <taxon>Eukaryota</taxon>
        <taxon>Metazoa</taxon>
        <taxon>Ecdysozoa</taxon>
        <taxon>Arthropoda</taxon>
        <taxon>Chelicerata</taxon>
        <taxon>Arachnida</taxon>
        <taxon>Araneae</taxon>
        <taxon>Araneomorphae</taxon>
        <taxon>Entelegynae</taxon>
        <taxon>Araneoidea</taxon>
        <taxon>Nephilidae</taxon>
        <taxon>Nephila</taxon>
    </lineage>
</organism>
<sequence>MIDNIELVRQMWFQNPLLPLRRVLEELGIKKDIYCTINHQDLGDESWCYKYDLESKRQTMQWGSLAFSHLKKRLLRKSRIKTFLVASFSNSMIHQEFVPEGQIVNAKFYKAVLKPLLMPIQRVRPQMY</sequence>
<comment type="caution">
    <text evidence="1">The sequence shown here is derived from an EMBL/GenBank/DDBJ whole genome shotgun (WGS) entry which is preliminary data.</text>
</comment>
<dbReference type="Proteomes" id="UP000887013">
    <property type="component" value="Unassembled WGS sequence"/>
</dbReference>
<reference evidence="1" key="1">
    <citation type="submission" date="2020-08" db="EMBL/GenBank/DDBJ databases">
        <title>Multicomponent nature underlies the extraordinary mechanical properties of spider dragline silk.</title>
        <authorList>
            <person name="Kono N."/>
            <person name="Nakamura H."/>
            <person name="Mori M."/>
            <person name="Yoshida Y."/>
            <person name="Ohtoshi R."/>
            <person name="Malay A.D."/>
            <person name="Moran D.A.P."/>
            <person name="Tomita M."/>
            <person name="Numata K."/>
            <person name="Arakawa K."/>
        </authorList>
    </citation>
    <scope>NUCLEOTIDE SEQUENCE</scope>
</reference>
<dbReference type="GO" id="GO:0003676">
    <property type="term" value="F:nucleic acid binding"/>
    <property type="evidence" value="ECO:0007669"/>
    <property type="project" value="InterPro"/>
</dbReference>
<keyword evidence="2" id="KW-1185">Reference proteome</keyword>
<proteinExistence type="predicted"/>